<evidence type="ECO:0000259" key="4">
    <source>
        <dbReference type="PROSITE" id="PS50043"/>
    </source>
</evidence>
<evidence type="ECO:0000256" key="2">
    <source>
        <dbReference type="ARBA" id="ARBA00023125"/>
    </source>
</evidence>
<dbReference type="InterPro" id="IPR036388">
    <property type="entry name" value="WH-like_DNA-bd_sf"/>
</dbReference>
<organism evidence="5 6">
    <name type="scientific">Pendulispora albinea</name>
    <dbReference type="NCBI Taxonomy" id="2741071"/>
    <lineage>
        <taxon>Bacteria</taxon>
        <taxon>Pseudomonadati</taxon>
        <taxon>Myxococcota</taxon>
        <taxon>Myxococcia</taxon>
        <taxon>Myxococcales</taxon>
        <taxon>Sorangiineae</taxon>
        <taxon>Pendulisporaceae</taxon>
        <taxon>Pendulispora</taxon>
    </lineage>
</organism>
<sequence length="274" mass="29599">MSFEPRGFSSHVQMAPILLEPGTMTDVALPARADFRRRVMDSLRRLVPASGAFFCFNAPDALGPANASRMIDGALVALRGPGACTLAQAFGFHEGTLVARARYAYCASELVSPEARAPLPYFRDNSISGGFVDAALVFLHERGVLLAVCGVERRGDELPFRDSDTQRLEYLAPLAVAGASAQLAHDELLNGVATSAPEPEDEELSPREREVARLLVAGYTVVNTAAIMGIGESTVRTYVRRLYRKLAVTNRADLVRELVGPERTSAARFAYANA</sequence>
<dbReference type="Gene3D" id="1.10.10.10">
    <property type="entry name" value="Winged helix-like DNA-binding domain superfamily/Winged helix DNA-binding domain"/>
    <property type="match status" value="1"/>
</dbReference>
<reference evidence="5 6" key="1">
    <citation type="submission" date="2021-12" db="EMBL/GenBank/DDBJ databases">
        <title>Discovery of the Pendulisporaceae a myxobacterial family with distinct sporulation behavior and unique specialized metabolism.</title>
        <authorList>
            <person name="Garcia R."/>
            <person name="Popoff A."/>
            <person name="Bader C.D."/>
            <person name="Loehr J."/>
            <person name="Walesch S."/>
            <person name="Walt C."/>
            <person name="Boldt J."/>
            <person name="Bunk B."/>
            <person name="Haeckl F.J.F.P.J."/>
            <person name="Gunesch A.P."/>
            <person name="Birkelbach J."/>
            <person name="Nuebel U."/>
            <person name="Pietschmann T."/>
            <person name="Bach T."/>
            <person name="Mueller R."/>
        </authorList>
    </citation>
    <scope>NUCLEOTIDE SEQUENCE [LARGE SCALE GENOMIC DNA]</scope>
    <source>
        <strain evidence="5 6">MSr11954</strain>
    </source>
</reference>
<dbReference type="CDD" id="cd06170">
    <property type="entry name" value="LuxR_C_like"/>
    <property type="match status" value="1"/>
</dbReference>
<protein>
    <submittedName>
        <fullName evidence="5">LuxR C-terminal-related transcriptional regulator</fullName>
    </submittedName>
</protein>
<dbReference type="PRINTS" id="PR00038">
    <property type="entry name" value="HTHLUXR"/>
</dbReference>
<dbReference type="Pfam" id="PF00196">
    <property type="entry name" value="GerE"/>
    <property type="match status" value="1"/>
</dbReference>
<keyword evidence="1" id="KW-0805">Transcription regulation</keyword>
<evidence type="ECO:0000256" key="1">
    <source>
        <dbReference type="ARBA" id="ARBA00023015"/>
    </source>
</evidence>
<dbReference type="InterPro" id="IPR000792">
    <property type="entry name" value="Tscrpt_reg_LuxR_C"/>
</dbReference>
<accession>A0ABZ2LWQ8</accession>
<dbReference type="InterPro" id="IPR016032">
    <property type="entry name" value="Sig_transdc_resp-reg_C-effctor"/>
</dbReference>
<dbReference type="RefSeq" id="WP_394823062.1">
    <property type="nucleotide sequence ID" value="NZ_CP089984.1"/>
</dbReference>
<name>A0ABZ2LWQ8_9BACT</name>
<feature type="domain" description="HTH luxR-type" evidence="4">
    <location>
        <begin position="197"/>
        <end position="262"/>
    </location>
</feature>
<evidence type="ECO:0000256" key="3">
    <source>
        <dbReference type="ARBA" id="ARBA00023163"/>
    </source>
</evidence>
<keyword evidence="6" id="KW-1185">Reference proteome</keyword>
<dbReference type="SUPFAM" id="SSF46894">
    <property type="entry name" value="C-terminal effector domain of the bipartite response regulators"/>
    <property type="match status" value="1"/>
</dbReference>
<dbReference type="EMBL" id="CP089984">
    <property type="protein sequence ID" value="WXB13452.1"/>
    <property type="molecule type" value="Genomic_DNA"/>
</dbReference>
<keyword evidence="2" id="KW-0238">DNA-binding</keyword>
<dbReference type="PANTHER" id="PTHR44688">
    <property type="entry name" value="DNA-BINDING TRANSCRIPTIONAL ACTIVATOR DEVR_DOSR"/>
    <property type="match status" value="1"/>
</dbReference>
<keyword evidence="3" id="KW-0804">Transcription</keyword>
<evidence type="ECO:0000313" key="5">
    <source>
        <dbReference type="EMBL" id="WXB13452.1"/>
    </source>
</evidence>
<proteinExistence type="predicted"/>
<dbReference type="PANTHER" id="PTHR44688:SF16">
    <property type="entry name" value="DNA-BINDING TRANSCRIPTIONAL ACTIVATOR DEVR_DOSR"/>
    <property type="match status" value="1"/>
</dbReference>
<dbReference type="Proteomes" id="UP001370348">
    <property type="component" value="Chromosome"/>
</dbReference>
<dbReference type="PROSITE" id="PS50043">
    <property type="entry name" value="HTH_LUXR_2"/>
    <property type="match status" value="1"/>
</dbReference>
<evidence type="ECO:0000313" key="6">
    <source>
        <dbReference type="Proteomes" id="UP001370348"/>
    </source>
</evidence>
<gene>
    <name evidence="5" type="ORF">LZC94_37110</name>
</gene>
<dbReference type="SMART" id="SM00421">
    <property type="entry name" value="HTH_LUXR"/>
    <property type="match status" value="1"/>
</dbReference>